<gene>
    <name evidence="2" type="ORF">GCM10020369_80730</name>
</gene>
<dbReference type="Proteomes" id="UP001501676">
    <property type="component" value="Unassembled WGS sequence"/>
</dbReference>
<evidence type="ECO:0000313" key="3">
    <source>
        <dbReference type="Proteomes" id="UP001501676"/>
    </source>
</evidence>
<protein>
    <submittedName>
        <fullName evidence="2">Uncharacterized protein</fullName>
    </submittedName>
</protein>
<feature type="region of interest" description="Disordered" evidence="1">
    <location>
        <begin position="141"/>
        <end position="171"/>
    </location>
</feature>
<comment type="caution">
    <text evidence="2">The sequence shown here is derived from an EMBL/GenBank/DDBJ whole genome shotgun (WGS) entry which is preliminary data.</text>
</comment>
<sequence>MTANADSVLVGLLRSHVEDLLAWLGDYPDDQVDADALASVRQSIDWVAAQQPAREHDALATAAGLIIELMWWLDTCGDDEVEPHVAVKMQEGCAGFLTELPDEQRRRLIDVLDEEAAAEVDPARRYWLRYVPFAIGLVEEEPDESPGAREWVRPEVRSGRNYPTGRSERPQ</sequence>
<dbReference type="EMBL" id="BAAAYN010000078">
    <property type="protein sequence ID" value="GAA3398148.1"/>
    <property type="molecule type" value="Genomic_DNA"/>
</dbReference>
<organism evidence="2 3">
    <name type="scientific">Cryptosporangium minutisporangium</name>
    <dbReference type="NCBI Taxonomy" id="113569"/>
    <lineage>
        <taxon>Bacteria</taxon>
        <taxon>Bacillati</taxon>
        <taxon>Actinomycetota</taxon>
        <taxon>Actinomycetes</taxon>
        <taxon>Cryptosporangiales</taxon>
        <taxon>Cryptosporangiaceae</taxon>
        <taxon>Cryptosporangium</taxon>
    </lineage>
</organism>
<name>A0ABP6TCB5_9ACTN</name>
<evidence type="ECO:0000313" key="2">
    <source>
        <dbReference type="EMBL" id="GAA3398148.1"/>
    </source>
</evidence>
<feature type="compositionally biased region" description="Basic and acidic residues" evidence="1">
    <location>
        <begin position="146"/>
        <end position="158"/>
    </location>
</feature>
<proteinExistence type="predicted"/>
<reference evidence="3" key="1">
    <citation type="journal article" date="2019" name="Int. J. Syst. Evol. Microbiol.">
        <title>The Global Catalogue of Microorganisms (GCM) 10K type strain sequencing project: providing services to taxonomists for standard genome sequencing and annotation.</title>
        <authorList>
            <consortium name="The Broad Institute Genomics Platform"/>
            <consortium name="The Broad Institute Genome Sequencing Center for Infectious Disease"/>
            <person name="Wu L."/>
            <person name="Ma J."/>
        </authorList>
    </citation>
    <scope>NUCLEOTIDE SEQUENCE [LARGE SCALE GENOMIC DNA]</scope>
    <source>
        <strain evidence="3">JCM 9458</strain>
    </source>
</reference>
<evidence type="ECO:0000256" key="1">
    <source>
        <dbReference type="SAM" id="MobiDB-lite"/>
    </source>
</evidence>
<keyword evidence="3" id="KW-1185">Reference proteome</keyword>
<dbReference type="RefSeq" id="WP_345733625.1">
    <property type="nucleotide sequence ID" value="NZ_BAAAYN010000078.1"/>
</dbReference>
<accession>A0ABP6TCB5</accession>